<comment type="caution">
    <text evidence="2">The sequence shown here is derived from an EMBL/GenBank/DDBJ whole genome shotgun (WGS) entry which is preliminary data.</text>
</comment>
<sequence>MNRQWIPRSLRRLVLVCYGLLFVLMGVEIGVLHHLSNRNQGLTIPDNKYRLVWIYSPSALFITISGCWFLTESNAKRLAPWRAMAKRPTSAAGSLLLDYISPLQIVTLYKSLKNRDFEVWLAVAVSFCLNLLIILSNGIFTVEQQTIRAINATFSLRTSLNTNFDTNATWGSGSGLSTAFAISKYGLQYPRGTSKDFVYQAVDTSRLLPGTSAELVVDAFRPEIVCESAKANWTFGINYPDTTMNGSPGFDLNLVTQDWTCQRQFYPVTIVPARETFVFRVFNNCSSKTDKAGIGTSAFAVFAGRTEILDWEVLKDWRKGPSSSGGNRFKTFPAKMRSAVAMGTVCSIHSHLQRAKLDLSRDSVQSVLLPGSIDDNTTNTLISQKLTAAIMQSLDRESVYLTGSAKSQTIPNSRKKSRSDRLFRSGVSIYANTSAPFFEIMGGIGPQKRVHEFLDQDFITNSARLTTKLISIQTASLFLFPEGNSEIEGTTSIKQDRLVVSRLSFGLTSSVLAVAAVLSFVLGAMSKPALHQNPNTIASIAAILARSPDIYTPLGRGIRSKKALKSAISSFTYYTTLSKNGADAGFSIKREQGGDSTPLLYGETTVSKAAFEWWHPFSASILCRCLLVLLPIASIVLVETLLRHSKQWHGLSGEPTNIYVRYLWDYVPVIAIFCLNTLFEDVGSYTRIIQPYVSMHQGPTSPSRSVTLDLVNRTTVSAVYCSVRLQLFGTAAAVLATLLGSILPIAASGLFIPRTIHQTRDIILQQSSSFDNFSSISGPNLTIEYLPTPGLILHNNLSYPRWTHGKYALPQLTVSGLGNSLQEYNSSRNASFSVNLPAVYGVANCSLAPSRDMDFKVTLFPQFNYDRVSLKIELRSSLECPRMTYDTEFATRHFVAKWLSVEKIAFNPDKMATAPRYSPGDARYHGKVALPSHCPLSVVIFGWARHMRLERTVDYSDIRIFRCSPYVAEEMVNVEFQLPDFNISATKPPRPLNGTRRFFSEAEIVNTGDFSYYLPSAVNTIKSPLVWNQIDNFFRTVFFGFTVIPVPGMTSNNNSTNELLLQRIEQVYSTVVAQVYSEKRRIMALPSDPAILHNSTLAFVSTRIHQDEISTRVIQGIIATMLVCAILSMLLTGGRKVLPMNPCNIATTAVYLANSSLLSEEVIPPGSELLSKRELAWRGVLEGGMYSLGWWSGSRERWYGSRERWYGIDLGKAEKEE</sequence>
<name>A0A9P9D062_9PLEO</name>
<proteinExistence type="predicted"/>
<dbReference type="Pfam" id="PF11915">
    <property type="entry name" value="DUF3433"/>
    <property type="match status" value="2"/>
</dbReference>
<evidence type="ECO:0000256" key="1">
    <source>
        <dbReference type="SAM" id="Phobius"/>
    </source>
</evidence>
<keyword evidence="1" id="KW-0472">Membrane</keyword>
<feature type="transmembrane region" description="Helical" evidence="1">
    <location>
        <begin position="503"/>
        <end position="525"/>
    </location>
</feature>
<organism evidence="2 3">
    <name type="scientific">Dendryphion nanum</name>
    <dbReference type="NCBI Taxonomy" id="256645"/>
    <lineage>
        <taxon>Eukaryota</taxon>
        <taxon>Fungi</taxon>
        <taxon>Dikarya</taxon>
        <taxon>Ascomycota</taxon>
        <taxon>Pezizomycotina</taxon>
        <taxon>Dothideomycetes</taxon>
        <taxon>Pleosporomycetidae</taxon>
        <taxon>Pleosporales</taxon>
        <taxon>Torulaceae</taxon>
        <taxon>Dendryphion</taxon>
    </lineage>
</organism>
<dbReference type="AlphaFoldDB" id="A0A9P9D062"/>
<gene>
    <name evidence="2" type="ORF">B0J11DRAFT_207980</name>
</gene>
<keyword evidence="3" id="KW-1185">Reference proteome</keyword>
<feature type="transmembrane region" description="Helical" evidence="1">
    <location>
        <begin position="121"/>
        <end position="140"/>
    </location>
</feature>
<dbReference type="Proteomes" id="UP000700596">
    <property type="component" value="Unassembled WGS sequence"/>
</dbReference>
<protein>
    <submittedName>
        <fullName evidence="2">Uncharacterized protein</fullName>
    </submittedName>
</protein>
<feature type="transmembrane region" description="Helical" evidence="1">
    <location>
        <begin position="727"/>
        <end position="752"/>
    </location>
</feature>
<dbReference type="OrthoDB" id="3912677at2759"/>
<feature type="transmembrane region" description="Helical" evidence="1">
    <location>
        <begin position="52"/>
        <end position="70"/>
    </location>
</feature>
<keyword evidence="1" id="KW-0812">Transmembrane</keyword>
<evidence type="ECO:0000313" key="3">
    <source>
        <dbReference type="Proteomes" id="UP000700596"/>
    </source>
</evidence>
<accession>A0A9P9D062</accession>
<feature type="transmembrane region" description="Helical" evidence="1">
    <location>
        <begin position="91"/>
        <end position="109"/>
    </location>
</feature>
<dbReference type="PANTHER" id="PTHR37544">
    <property type="entry name" value="SPRAY-RELATED"/>
    <property type="match status" value="1"/>
</dbReference>
<dbReference type="InterPro" id="IPR021840">
    <property type="entry name" value="DUF3433"/>
</dbReference>
<feature type="transmembrane region" description="Helical" evidence="1">
    <location>
        <begin position="617"/>
        <end position="638"/>
    </location>
</feature>
<keyword evidence="1" id="KW-1133">Transmembrane helix</keyword>
<feature type="transmembrane region" description="Helical" evidence="1">
    <location>
        <begin position="12"/>
        <end position="32"/>
    </location>
</feature>
<reference evidence="2" key="1">
    <citation type="journal article" date="2021" name="Nat. Commun.">
        <title>Genetic determinants of endophytism in the Arabidopsis root mycobiome.</title>
        <authorList>
            <person name="Mesny F."/>
            <person name="Miyauchi S."/>
            <person name="Thiergart T."/>
            <person name="Pickel B."/>
            <person name="Atanasova L."/>
            <person name="Karlsson M."/>
            <person name="Huettel B."/>
            <person name="Barry K.W."/>
            <person name="Haridas S."/>
            <person name="Chen C."/>
            <person name="Bauer D."/>
            <person name="Andreopoulos W."/>
            <person name="Pangilinan J."/>
            <person name="LaButti K."/>
            <person name="Riley R."/>
            <person name="Lipzen A."/>
            <person name="Clum A."/>
            <person name="Drula E."/>
            <person name="Henrissat B."/>
            <person name="Kohler A."/>
            <person name="Grigoriev I.V."/>
            <person name="Martin F.M."/>
            <person name="Hacquard S."/>
        </authorList>
    </citation>
    <scope>NUCLEOTIDE SEQUENCE</scope>
    <source>
        <strain evidence="2">MPI-CAGE-CH-0243</strain>
    </source>
</reference>
<evidence type="ECO:0000313" key="2">
    <source>
        <dbReference type="EMBL" id="KAH7110092.1"/>
    </source>
</evidence>
<dbReference type="PANTHER" id="PTHR37544:SF1">
    <property type="entry name" value="PHOSPHORIBOSYLAMINOIMIDAZOLE-SUCCINOCARBOXAMIDE SYNTHASE"/>
    <property type="match status" value="1"/>
</dbReference>
<dbReference type="EMBL" id="JAGMWT010000029">
    <property type="protein sequence ID" value="KAH7110092.1"/>
    <property type="molecule type" value="Genomic_DNA"/>
</dbReference>